<dbReference type="Gene3D" id="3.10.20.30">
    <property type="match status" value="1"/>
</dbReference>
<gene>
    <name evidence="1" type="ORF">EWU20_10180</name>
</gene>
<dbReference type="RefSeq" id="WP_130895936.1">
    <property type="nucleotide sequence ID" value="NZ_JAANOL010000004.1"/>
</dbReference>
<dbReference type="InterPro" id="IPR012675">
    <property type="entry name" value="Beta-grasp_dom_sf"/>
</dbReference>
<dbReference type="Pfam" id="PF02597">
    <property type="entry name" value="ThiS"/>
    <property type="match status" value="1"/>
</dbReference>
<accession>A0A4Q9BAC2</accession>
<organism evidence="1 2">
    <name type="scientific">Aquirufa antheringensis</name>
    <dbReference type="NCBI Taxonomy" id="2516559"/>
    <lineage>
        <taxon>Bacteria</taxon>
        <taxon>Pseudomonadati</taxon>
        <taxon>Bacteroidota</taxon>
        <taxon>Cytophagia</taxon>
        <taxon>Cytophagales</taxon>
        <taxon>Flectobacillaceae</taxon>
        <taxon>Aquirufa</taxon>
    </lineage>
</organism>
<dbReference type="InterPro" id="IPR016155">
    <property type="entry name" value="Mopterin_synth/thiamin_S_b"/>
</dbReference>
<dbReference type="InterPro" id="IPR003749">
    <property type="entry name" value="ThiS/MoaD-like"/>
</dbReference>
<reference evidence="1 2" key="1">
    <citation type="submission" date="2019-02" db="EMBL/GenBank/DDBJ databases">
        <title>Genome of a new Bacteroidetes strain.</title>
        <authorList>
            <person name="Pitt A."/>
        </authorList>
    </citation>
    <scope>NUCLEOTIDE SEQUENCE [LARGE SCALE GENOMIC DNA]</scope>
    <source>
        <strain evidence="1 2">103A-SOEBACH</strain>
    </source>
</reference>
<dbReference type="CDD" id="cd00754">
    <property type="entry name" value="Ubl_MoaD"/>
    <property type="match status" value="1"/>
</dbReference>
<name>A0A4Q9BAC2_9BACT</name>
<protein>
    <submittedName>
        <fullName evidence="1">MoaD/ThiS family protein</fullName>
    </submittedName>
</protein>
<comment type="caution">
    <text evidence="1">The sequence shown here is derived from an EMBL/GenBank/DDBJ whole genome shotgun (WGS) entry which is preliminary data.</text>
</comment>
<dbReference type="EMBL" id="SEWY01000004">
    <property type="protein sequence ID" value="TBH72177.1"/>
    <property type="molecule type" value="Genomic_DNA"/>
</dbReference>
<evidence type="ECO:0000313" key="2">
    <source>
        <dbReference type="Proteomes" id="UP000293583"/>
    </source>
</evidence>
<keyword evidence="2" id="KW-1185">Reference proteome</keyword>
<dbReference type="OrthoDB" id="598356at2"/>
<dbReference type="AlphaFoldDB" id="A0A4Q9BAC2"/>
<proteinExistence type="predicted"/>
<dbReference type="SUPFAM" id="SSF54285">
    <property type="entry name" value="MoaD/ThiS"/>
    <property type="match status" value="1"/>
</dbReference>
<sequence length="81" mass="8976">MSTYHILLFGICRDLLKSSTISIEKEGSVTVEEMLQTLRSLHPALKNLPSLRLAAEHRFPEPDFILSDTMEIALIPPVSGG</sequence>
<evidence type="ECO:0000313" key="1">
    <source>
        <dbReference type="EMBL" id="TBH72177.1"/>
    </source>
</evidence>
<dbReference type="Proteomes" id="UP000293583">
    <property type="component" value="Unassembled WGS sequence"/>
</dbReference>